<reference evidence="1" key="2">
    <citation type="submission" date="2015-03" db="EMBL/GenBank/DDBJ databases">
        <authorList>
            <person name="Chow C.-E.T."/>
            <person name="Winget D.M."/>
            <person name="White R.A.III."/>
            <person name="Hallam S.J."/>
            <person name="Suttle C.A."/>
        </authorList>
    </citation>
    <scope>NUCLEOTIDE SEQUENCE</scope>
    <source>
        <strain evidence="1">Oxic1_6</strain>
    </source>
</reference>
<evidence type="ECO:0000313" key="1">
    <source>
        <dbReference type="EMBL" id="AKH48111.1"/>
    </source>
</evidence>
<accession>A0A0F7LAI7</accession>
<reference evidence="1" key="1">
    <citation type="journal article" date="2015" name="Front. Microbiol.">
        <title>Combining genomic sequencing methods to explore viral diversity and reveal potential virus-host interactions.</title>
        <authorList>
            <person name="Chow C.E."/>
            <person name="Winget D.M."/>
            <person name="White R.A.III."/>
            <person name="Hallam S.J."/>
            <person name="Suttle C.A."/>
        </authorList>
    </citation>
    <scope>NUCLEOTIDE SEQUENCE</scope>
    <source>
        <strain evidence="1">Oxic1_6</strain>
    </source>
</reference>
<proteinExistence type="predicted"/>
<dbReference type="EMBL" id="KR029601">
    <property type="protein sequence ID" value="AKH48111.1"/>
    <property type="molecule type" value="Genomic_DNA"/>
</dbReference>
<organism evidence="1">
    <name type="scientific">uncultured marine virus</name>
    <dbReference type="NCBI Taxonomy" id="186617"/>
    <lineage>
        <taxon>Viruses</taxon>
        <taxon>environmental samples</taxon>
    </lineage>
</organism>
<sequence>MSNIDAAATKVLNNFSTKRARKGTTALKRAGVSEFDTRIIRDLLCARAILQCDRGWFIRA</sequence>
<name>A0A0F7LAI7_9VIRU</name>
<protein>
    <submittedName>
        <fullName evidence="1">Uncharacterized protein</fullName>
    </submittedName>
</protein>